<protein>
    <recommendedName>
        <fullName evidence="5">Carbon monoxide dehydrogenase subunit G</fullName>
    </recommendedName>
</protein>
<dbReference type="OrthoDB" id="9808623at2"/>
<dbReference type="Proteomes" id="UP000298860">
    <property type="component" value="Unassembled WGS sequence"/>
</dbReference>
<feature type="compositionally biased region" description="Low complexity" evidence="1">
    <location>
        <begin position="154"/>
        <end position="193"/>
    </location>
</feature>
<sequence length="234" mass="23755">MQLEHQFSVPAPIDVVWKALLDPELVAPCMPGATLSRVEGGEFDGSVKVKLGPVNLTYKGSGQFVETDEQNRKAVMKASGKDVRGNSTASATVSVELRPDGSGTTANVTTDLSITGRPAQLGRGMITDVGGKILNTFATNLAARLAPEPVAGQTAAESATAEPAGESAETTGAGKAGAETAGSGGAPQAQQPAAEPEALNLLGTAAGPVLKRVLPVVGVIALALIVYFVLRNRG</sequence>
<feature type="region of interest" description="Disordered" evidence="1">
    <location>
        <begin position="152"/>
        <end position="193"/>
    </location>
</feature>
<keyword evidence="2" id="KW-0812">Transmembrane</keyword>
<dbReference type="Gene3D" id="3.30.530.20">
    <property type="match status" value="1"/>
</dbReference>
<name>A0A4D4J656_9PSEU</name>
<dbReference type="PANTHER" id="PTHR38588:SF1">
    <property type="entry name" value="BLL0334 PROTEIN"/>
    <property type="match status" value="1"/>
</dbReference>
<dbReference type="AlphaFoldDB" id="A0A4D4J656"/>
<keyword evidence="2" id="KW-1133">Transmembrane helix</keyword>
<dbReference type="RefSeq" id="WP_137813338.1">
    <property type="nucleotide sequence ID" value="NZ_BJFL01000006.1"/>
</dbReference>
<dbReference type="InterPro" id="IPR010419">
    <property type="entry name" value="CO_DH_gsu"/>
</dbReference>
<dbReference type="PANTHER" id="PTHR38588">
    <property type="entry name" value="BLL0334 PROTEIN"/>
    <property type="match status" value="1"/>
</dbReference>
<gene>
    <name evidence="3" type="ORF">GTS_18510</name>
</gene>
<evidence type="ECO:0000313" key="3">
    <source>
        <dbReference type="EMBL" id="GDY30218.1"/>
    </source>
</evidence>
<reference evidence="4" key="1">
    <citation type="submission" date="2019-04" db="EMBL/GenBank/DDBJ databases">
        <title>Draft genome sequence of Pseudonocardiaceae bacterium SL3-2-4.</title>
        <authorList>
            <person name="Ningsih F."/>
            <person name="Yokota A."/>
            <person name="Sakai Y."/>
            <person name="Nanatani K."/>
            <person name="Yabe S."/>
            <person name="Oetari A."/>
            <person name="Sjamsuridzal W."/>
        </authorList>
    </citation>
    <scope>NUCLEOTIDE SEQUENCE [LARGE SCALE GENOMIC DNA]</scope>
    <source>
        <strain evidence="4">SL3-2-4</strain>
    </source>
</reference>
<evidence type="ECO:0000256" key="2">
    <source>
        <dbReference type="SAM" id="Phobius"/>
    </source>
</evidence>
<dbReference type="Pfam" id="PF06240">
    <property type="entry name" value="COXG"/>
    <property type="match status" value="1"/>
</dbReference>
<evidence type="ECO:0000313" key="4">
    <source>
        <dbReference type="Proteomes" id="UP000298860"/>
    </source>
</evidence>
<keyword evidence="4" id="KW-1185">Reference proteome</keyword>
<organism evidence="3 4">
    <name type="scientific">Gandjariella thermophila</name>
    <dbReference type="NCBI Taxonomy" id="1931992"/>
    <lineage>
        <taxon>Bacteria</taxon>
        <taxon>Bacillati</taxon>
        <taxon>Actinomycetota</taxon>
        <taxon>Actinomycetes</taxon>
        <taxon>Pseudonocardiales</taxon>
        <taxon>Pseudonocardiaceae</taxon>
        <taxon>Gandjariella</taxon>
    </lineage>
</organism>
<dbReference type="CDD" id="cd07823">
    <property type="entry name" value="SRPBCC_5"/>
    <property type="match status" value="1"/>
</dbReference>
<dbReference type="SUPFAM" id="SSF55961">
    <property type="entry name" value="Bet v1-like"/>
    <property type="match status" value="1"/>
</dbReference>
<comment type="caution">
    <text evidence="3">The sequence shown here is derived from an EMBL/GenBank/DDBJ whole genome shotgun (WGS) entry which is preliminary data.</text>
</comment>
<proteinExistence type="predicted"/>
<dbReference type="EMBL" id="BJFL01000006">
    <property type="protein sequence ID" value="GDY30218.1"/>
    <property type="molecule type" value="Genomic_DNA"/>
</dbReference>
<accession>A0A4D4J656</accession>
<evidence type="ECO:0008006" key="5">
    <source>
        <dbReference type="Google" id="ProtNLM"/>
    </source>
</evidence>
<dbReference type="InterPro" id="IPR023393">
    <property type="entry name" value="START-like_dom_sf"/>
</dbReference>
<keyword evidence="2" id="KW-0472">Membrane</keyword>
<evidence type="ECO:0000256" key="1">
    <source>
        <dbReference type="SAM" id="MobiDB-lite"/>
    </source>
</evidence>
<feature type="transmembrane region" description="Helical" evidence="2">
    <location>
        <begin position="213"/>
        <end position="230"/>
    </location>
</feature>